<dbReference type="RefSeq" id="WP_406787811.1">
    <property type="nucleotide sequence ID" value="NZ_JBJIAA010000009.1"/>
</dbReference>
<name>A0ABW8TFD3_9CLOT</name>
<keyword evidence="2" id="KW-1185">Reference proteome</keyword>
<dbReference type="InterPro" id="IPR014948">
    <property type="entry name" value="BrxA"/>
</dbReference>
<reference evidence="1 2" key="1">
    <citation type="submission" date="2024-11" db="EMBL/GenBank/DDBJ databases">
        <authorList>
            <person name="Heng Y.C."/>
            <person name="Lim A.C.H."/>
            <person name="Lee J.K.Y."/>
            <person name="Kittelmann S."/>
        </authorList>
    </citation>
    <scope>NUCLEOTIDE SEQUENCE [LARGE SCALE GENOMIC DNA]</scope>
    <source>
        <strain evidence="1 2">WILCCON 0114</strain>
    </source>
</reference>
<organism evidence="1 2">
    <name type="scientific">Clostridium neuense</name>
    <dbReference type="NCBI Taxonomy" id="1728934"/>
    <lineage>
        <taxon>Bacteria</taxon>
        <taxon>Bacillati</taxon>
        <taxon>Bacillota</taxon>
        <taxon>Clostridia</taxon>
        <taxon>Eubacteriales</taxon>
        <taxon>Clostridiaceae</taxon>
        <taxon>Clostridium</taxon>
    </lineage>
</organism>
<dbReference type="EMBL" id="JBJIAA010000009">
    <property type="protein sequence ID" value="MFL0251155.1"/>
    <property type="molecule type" value="Genomic_DNA"/>
</dbReference>
<comment type="caution">
    <text evidence="1">The sequence shown here is derived from an EMBL/GenBank/DDBJ whole genome shotgun (WGS) entry which is preliminary data.</text>
</comment>
<dbReference type="Gene3D" id="1.10.3540.10">
    <property type="entry name" value="uncharacterized protein from magnetospirillum magneticum domain"/>
    <property type="match status" value="1"/>
</dbReference>
<dbReference type="Proteomes" id="UP001623592">
    <property type="component" value="Unassembled WGS sequence"/>
</dbReference>
<dbReference type="Pfam" id="PF08849">
    <property type="entry name" value="BrxA"/>
    <property type="match status" value="1"/>
</dbReference>
<protein>
    <submittedName>
        <fullName evidence="1">DUF1819 family protein</fullName>
    </submittedName>
</protein>
<sequence length="201" mass="23395">MKNELKYSASLTSDAFLYYELKQVLRLKNDGLSDSEIRSKILDENIFQYKSKESSKRLVSSIFKRVKVLDDTLIKMLLEEPMDTGKIINLYAIMKTSRLFYDFMNEVVREKLEFNYEILEKKDVNIFFIGKSEQDEIVAGWSDTTTKKLKQVILKILSEAGLLEDIKTCRLNRLIIPTELKAYIIGIGDKEYIKAMGEHVQ</sequence>
<evidence type="ECO:0000313" key="1">
    <source>
        <dbReference type="EMBL" id="MFL0251155.1"/>
    </source>
</evidence>
<gene>
    <name evidence="1" type="ORF">ACJDT4_12030</name>
</gene>
<dbReference type="InterPro" id="IPR023137">
    <property type="entry name" value="BrxA_sf"/>
</dbReference>
<proteinExistence type="predicted"/>
<accession>A0ABW8TFD3</accession>
<evidence type="ECO:0000313" key="2">
    <source>
        <dbReference type="Proteomes" id="UP001623592"/>
    </source>
</evidence>